<feature type="domain" description="KaiB" evidence="1">
    <location>
        <begin position="166"/>
        <end position="247"/>
    </location>
</feature>
<gene>
    <name evidence="2" type="ordered locus">PCC8801_2778</name>
</gene>
<dbReference type="RefSeq" id="WP_012596046.1">
    <property type="nucleotide sequence ID" value="NC_011726.1"/>
</dbReference>
<evidence type="ECO:0000259" key="1">
    <source>
        <dbReference type="SMART" id="SM01248"/>
    </source>
</evidence>
<dbReference type="HOGENOM" id="CLU_061367_0_0_3"/>
<dbReference type="GO" id="GO:0048511">
    <property type="term" value="P:rhythmic process"/>
    <property type="evidence" value="ECO:0007669"/>
    <property type="project" value="InterPro"/>
</dbReference>
<dbReference type="EMBL" id="CP001287">
    <property type="protein sequence ID" value="ACK66779.1"/>
    <property type="molecule type" value="Genomic_DNA"/>
</dbReference>
<dbReference type="Pfam" id="PF07689">
    <property type="entry name" value="KaiB"/>
    <property type="match status" value="1"/>
</dbReference>
<dbReference type="PANTHER" id="PTHR41709:SF2">
    <property type="entry name" value="CIRCADIAN CLOCK PROTEIN KAIB2"/>
    <property type="match status" value="1"/>
</dbReference>
<accession>B7K5P6</accession>
<dbReference type="InterPro" id="IPR039022">
    <property type="entry name" value="KaiB-like"/>
</dbReference>
<evidence type="ECO:0000313" key="2">
    <source>
        <dbReference type="EMBL" id="ACK66779.1"/>
    </source>
</evidence>
<dbReference type="eggNOG" id="COG4251">
    <property type="taxonomic scope" value="Bacteria"/>
</dbReference>
<dbReference type="SUPFAM" id="SSF52833">
    <property type="entry name" value="Thioredoxin-like"/>
    <property type="match status" value="1"/>
</dbReference>
<name>B7K5P6_RIPO1</name>
<dbReference type="Gene3D" id="3.40.30.10">
    <property type="entry name" value="Glutaredoxin"/>
    <property type="match status" value="1"/>
</dbReference>
<dbReference type="Proteomes" id="UP000008204">
    <property type="component" value="Chromosome"/>
</dbReference>
<dbReference type="AlphaFoldDB" id="B7K5P6"/>
<dbReference type="OrthoDB" id="5458519at2"/>
<protein>
    <submittedName>
        <fullName evidence="2">KaiB domain protein</fullName>
    </submittedName>
</protein>
<dbReference type="STRING" id="41431.PCC8801_2778"/>
<dbReference type="PANTHER" id="PTHR41709">
    <property type="entry name" value="KAIB-LIKE PROTEIN 1"/>
    <property type="match status" value="1"/>
</dbReference>
<dbReference type="KEGG" id="cyp:PCC8801_2778"/>
<organism evidence="2 3">
    <name type="scientific">Rippkaea orientalis (strain PCC 8801 / RF-1)</name>
    <name type="common">Cyanothece sp. (strain PCC 8801)</name>
    <dbReference type="NCBI Taxonomy" id="41431"/>
    <lineage>
        <taxon>Bacteria</taxon>
        <taxon>Bacillati</taxon>
        <taxon>Cyanobacteriota</taxon>
        <taxon>Cyanophyceae</taxon>
        <taxon>Oscillatoriophycideae</taxon>
        <taxon>Chroococcales</taxon>
        <taxon>Aphanothecaceae</taxon>
        <taxon>Rippkaea</taxon>
        <taxon>Rippkaea orientalis</taxon>
    </lineage>
</organism>
<sequence>MVLPEIFKGIALFTPGGDLVYCYDRRKQLHWHSHLCVALQELLHLPEPPHFLIPGYTATVDRWFCANEKQVKTLAELYPPLKRYQPLLNAVFEVEDLLWQTADWIEEACNPIILETYRAEFPQLWENHDLIVCLSGDRPQEPLTGLLWTPTNETETPETHQGYILRLFVAGNSATTKQTLQTIHQLLEQELQHPYTLKLVDISKHPEEAEIHQVSATPSLVRVWPKPVRRIVGELEDLPRVLQLITT</sequence>
<reference evidence="3" key="1">
    <citation type="journal article" date="2011" name="MBio">
        <title>Novel metabolic attributes of the genus Cyanothece, comprising a group of unicellular nitrogen-fixing Cyanobacteria.</title>
        <authorList>
            <person name="Bandyopadhyay A."/>
            <person name="Elvitigala T."/>
            <person name="Welsh E."/>
            <person name="Stockel J."/>
            <person name="Liberton M."/>
            <person name="Min H."/>
            <person name="Sherman L.A."/>
            <person name="Pakrasi H.B."/>
        </authorList>
    </citation>
    <scope>NUCLEOTIDE SEQUENCE [LARGE SCALE GENOMIC DNA]</scope>
    <source>
        <strain evidence="3">PCC 8801</strain>
    </source>
</reference>
<keyword evidence="3" id="KW-1185">Reference proteome</keyword>
<dbReference type="InterPro" id="IPR036249">
    <property type="entry name" value="Thioredoxin-like_sf"/>
</dbReference>
<evidence type="ECO:0000313" key="3">
    <source>
        <dbReference type="Proteomes" id="UP000008204"/>
    </source>
</evidence>
<proteinExistence type="predicted"/>
<dbReference type="SMART" id="SM01248">
    <property type="entry name" value="KaiB"/>
    <property type="match status" value="1"/>
</dbReference>
<dbReference type="InterPro" id="IPR011649">
    <property type="entry name" value="KaiB_domain"/>
</dbReference>
<dbReference type="CDD" id="cd02978">
    <property type="entry name" value="KaiB_like"/>
    <property type="match status" value="1"/>
</dbReference>